<dbReference type="PANTHER" id="PTHR38111:SF6">
    <property type="entry name" value="FINGER DOMAIN PROTEIN, PUTATIVE (AFU_ORTHOLOGUE AFUA_8G01940)-RELATED"/>
    <property type="match status" value="1"/>
</dbReference>
<name>A0A1L9R4Y4_ASPWE</name>
<dbReference type="InterPro" id="IPR021858">
    <property type="entry name" value="Fun_TF"/>
</dbReference>
<accession>A0A1L9R4Y4</accession>
<keyword evidence="4" id="KW-0539">Nucleus</keyword>
<evidence type="ECO:0000256" key="3">
    <source>
        <dbReference type="ARBA" id="ARBA00023163"/>
    </source>
</evidence>
<evidence type="ECO:0000313" key="7">
    <source>
        <dbReference type="EMBL" id="OJJ29979.1"/>
    </source>
</evidence>
<feature type="region of interest" description="Disordered" evidence="5">
    <location>
        <begin position="48"/>
        <end position="74"/>
    </location>
</feature>
<dbReference type="SMART" id="SM00066">
    <property type="entry name" value="GAL4"/>
    <property type="match status" value="1"/>
</dbReference>
<dbReference type="GO" id="GO:0008270">
    <property type="term" value="F:zinc ion binding"/>
    <property type="evidence" value="ECO:0007669"/>
    <property type="project" value="InterPro"/>
</dbReference>
<dbReference type="SUPFAM" id="SSF57701">
    <property type="entry name" value="Zn2/Cys6 DNA-binding domain"/>
    <property type="match status" value="1"/>
</dbReference>
<evidence type="ECO:0000259" key="6">
    <source>
        <dbReference type="PROSITE" id="PS50048"/>
    </source>
</evidence>
<dbReference type="Gene3D" id="4.10.240.10">
    <property type="entry name" value="Zn(2)-C6 fungal-type DNA-binding domain"/>
    <property type="match status" value="1"/>
</dbReference>
<proteinExistence type="predicted"/>
<evidence type="ECO:0000256" key="5">
    <source>
        <dbReference type="SAM" id="MobiDB-lite"/>
    </source>
</evidence>
<dbReference type="GeneID" id="63754067"/>
<dbReference type="EMBL" id="KV878218">
    <property type="protein sequence ID" value="OJJ29979.1"/>
    <property type="molecule type" value="Genomic_DNA"/>
</dbReference>
<keyword evidence="3" id="KW-0804">Transcription</keyword>
<dbReference type="InterPro" id="IPR053178">
    <property type="entry name" value="Osmoadaptation_assoc"/>
</dbReference>
<dbReference type="STRING" id="1073089.A0A1L9R4Y4"/>
<keyword evidence="8" id="KW-1185">Reference proteome</keyword>
<organism evidence="7 8">
    <name type="scientific">Aspergillus wentii DTO 134E9</name>
    <dbReference type="NCBI Taxonomy" id="1073089"/>
    <lineage>
        <taxon>Eukaryota</taxon>
        <taxon>Fungi</taxon>
        <taxon>Dikarya</taxon>
        <taxon>Ascomycota</taxon>
        <taxon>Pezizomycotina</taxon>
        <taxon>Eurotiomycetes</taxon>
        <taxon>Eurotiomycetidae</taxon>
        <taxon>Eurotiales</taxon>
        <taxon>Aspergillaceae</taxon>
        <taxon>Aspergillus</taxon>
        <taxon>Aspergillus subgen. Cremei</taxon>
    </lineage>
</organism>
<dbReference type="RefSeq" id="XP_040683656.1">
    <property type="nucleotide sequence ID" value="XM_040838219.1"/>
</dbReference>
<keyword evidence="2" id="KW-0238">DNA-binding</keyword>
<evidence type="ECO:0000256" key="2">
    <source>
        <dbReference type="ARBA" id="ARBA00023125"/>
    </source>
</evidence>
<feature type="domain" description="Zn(2)-C6 fungal-type" evidence="6">
    <location>
        <begin position="9"/>
        <end position="37"/>
    </location>
</feature>
<dbReference type="GO" id="GO:0000981">
    <property type="term" value="F:DNA-binding transcription factor activity, RNA polymerase II-specific"/>
    <property type="evidence" value="ECO:0007669"/>
    <property type="project" value="InterPro"/>
</dbReference>
<evidence type="ECO:0000313" key="8">
    <source>
        <dbReference type="Proteomes" id="UP000184383"/>
    </source>
</evidence>
<evidence type="ECO:0000256" key="1">
    <source>
        <dbReference type="ARBA" id="ARBA00023015"/>
    </source>
</evidence>
<dbReference type="InterPro" id="IPR001138">
    <property type="entry name" value="Zn2Cys6_DnaBD"/>
</dbReference>
<sequence length="471" mass="52332">MVGVPRSNGCRTCLQRRVKCDEAQPECRRCQARGIECGGYRKPMKFHNNTPVSERTKSSSSSTNTTKCRDRRQCVKQQVAPPSRKAVVLRTSMDEVVAPNLAGVAVEMQQKEVFCLFVAAAFPSLFSAYSARVEINWVDFVRYHMRSAPDALVWAVRSITTLYAGKHYKDQGKVIASRHMYSFALRNLTHLLRNAKFNKADGPLAAATLLGLYEIVDGTGQHSWLTHTGGISTLFRLRGASAHRTGFGRTILVSFRSFLVADAFTRGEPSFLAQEEWRSIFLDGITADRKRGKGTELGDLVEYAFNEITLCPGLLARTNTIIAAEDVLSSERSTLLHEITSTLENLTNLHSQLTVRFLENSEKSMAKRSDIIGPIPVKVVGDFAKFSLQGMQMAISLLHQLQLLIKADSVRRLHDSQTTDPWRNMNVPTAAELLQGDIQAKDIVPSPSDQEGSLKWLDQIGLSMGMLAIKT</sequence>
<dbReference type="VEuPathDB" id="FungiDB:ASPWEDRAFT_55478"/>
<evidence type="ECO:0000256" key="4">
    <source>
        <dbReference type="ARBA" id="ARBA00023242"/>
    </source>
</evidence>
<dbReference type="PROSITE" id="PS50048">
    <property type="entry name" value="ZN2_CY6_FUNGAL_2"/>
    <property type="match status" value="1"/>
</dbReference>
<reference evidence="8" key="1">
    <citation type="journal article" date="2017" name="Genome Biol.">
        <title>Comparative genomics reveals high biological diversity and specific adaptations in the industrially and medically important fungal genus Aspergillus.</title>
        <authorList>
            <person name="de Vries R.P."/>
            <person name="Riley R."/>
            <person name="Wiebenga A."/>
            <person name="Aguilar-Osorio G."/>
            <person name="Amillis S."/>
            <person name="Uchima C.A."/>
            <person name="Anderluh G."/>
            <person name="Asadollahi M."/>
            <person name="Askin M."/>
            <person name="Barry K."/>
            <person name="Battaglia E."/>
            <person name="Bayram O."/>
            <person name="Benocci T."/>
            <person name="Braus-Stromeyer S.A."/>
            <person name="Caldana C."/>
            <person name="Canovas D."/>
            <person name="Cerqueira G.C."/>
            <person name="Chen F."/>
            <person name="Chen W."/>
            <person name="Choi C."/>
            <person name="Clum A."/>
            <person name="Dos Santos R.A."/>
            <person name="Damasio A.R."/>
            <person name="Diallinas G."/>
            <person name="Emri T."/>
            <person name="Fekete E."/>
            <person name="Flipphi M."/>
            <person name="Freyberg S."/>
            <person name="Gallo A."/>
            <person name="Gournas C."/>
            <person name="Habgood R."/>
            <person name="Hainaut M."/>
            <person name="Harispe M.L."/>
            <person name="Henrissat B."/>
            <person name="Hilden K.S."/>
            <person name="Hope R."/>
            <person name="Hossain A."/>
            <person name="Karabika E."/>
            <person name="Karaffa L."/>
            <person name="Karanyi Z."/>
            <person name="Krasevec N."/>
            <person name="Kuo A."/>
            <person name="Kusch H."/>
            <person name="LaButti K."/>
            <person name="Lagendijk E.L."/>
            <person name="Lapidus A."/>
            <person name="Levasseur A."/>
            <person name="Lindquist E."/>
            <person name="Lipzen A."/>
            <person name="Logrieco A.F."/>
            <person name="MacCabe A."/>
            <person name="Maekelae M.R."/>
            <person name="Malavazi I."/>
            <person name="Melin P."/>
            <person name="Meyer V."/>
            <person name="Mielnichuk N."/>
            <person name="Miskei M."/>
            <person name="Molnar A.P."/>
            <person name="Mule G."/>
            <person name="Ngan C.Y."/>
            <person name="Orejas M."/>
            <person name="Orosz E."/>
            <person name="Ouedraogo J.P."/>
            <person name="Overkamp K.M."/>
            <person name="Park H.-S."/>
            <person name="Perrone G."/>
            <person name="Piumi F."/>
            <person name="Punt P.J."/>
            <person name="Ram A.F."/>
            <person name="Ramon A."/>
            <person name="Rauscher S."/>
            <person name="Record E."/>
            <person name="Riano-Pachon D.M."/>
            <person name="Robert V."/>
            <person name="Roehrig J."/>
            <person name="Ruller R."/>
            <person name="Salamov A."/>
            <person name="Salih N.S."/>
            <person name="Samson R.A."/>
            <person name="Sandor E."/>
            <person name="Sanguinetti M."/>
            <person name="Schuetze T."/>
            <person name="Sepcic K."/>
            <person name="Shelest E."/>
            <person name="Sherlock G."/>
            <person name="Sophianopoulou V."/>
            <person name="Squina F.M."/>
            <person name="Sun H."/>
            <person name="Susca A."/>
            <person name="Todd R.B."/>
            <person name="Tsang A."/>
            <person name="Unkles S.E."/>
            <person name="van de Wiele N."/>
            <person name="van Rossen-Uffink D."/>
            <person name="Oliveira J.V."/>
            <person name="Vesth T.C."/>
            <person name="Visser J."/>
            <person name="Yu J.-H."/>
            <person name="Zhou M."/>
            <person name="Andersen M.R."/>
            <person name="Archer D.B."/>
            <person name="Baker S.E."/>
            <person name="Benoit I."/>
            <person name="Brakhage A.A."/>
            <person name="Braus G.H."/>
            <person name="Fischer R."/>
            <person name="Frisvad J.C."/>
            <person name="Goldman G.H."/>
            <person name="Houbraken J."/>
            <person name="Oakley B."/>
            <person name="Pocsi I."/>
            <person name="Scazzocchio C."/>
            <person name="Seiboth B."/>
            <person name="vanKuyk P.A."/>
            <person name="Wortman J."/>
            <person name="Dyer P.S."/>
            <person name="Grigoriev I.V."/>
        </authorList>
    </citation>
    <scope>NUCLEOTIDE SEQUENCE [LARGE SCALE GENOMIC DNA]</scope>
    <source>
        <strain evidence="8">DTO 134E9</strain>
    </source>
</reference>
<dbReference type="Pfam" id="PF00172">
    <property type="entry name" value="Zn_clus"/>
    <property type="match status" value="1"/>
</dbReference>
<dbReference type="PANTHER" id="PTHR38111">
    <property type="entry name" value="ZN(2)-C6 FUNGAL-TYPE DOMAIN-CONTAINING PROTEIN-RELATED"/>
    <property type="match status" value="1"/>
</dbReference>
<keyword evidence="1" id="KW-0805">Transcription regulation</keyword>
<dbReference type="Proteomes" id="UP000184383">
    <property type="component" value="Unassembled WGS sequence"/>
</dbReference>
<dbReference type="GO" id="GO:0003677">
    <property type="term" value="F:DNA binding"/>
    <property type="evidence" value="ECO:0007669"/>
    <property type="project" value="UniProtKB-KW"/>
</dbReference>
<dbReference type="AlphaFoldDB" id="A0A1L9R4Y4"/>
<protein>
    <recommendedName>
        <fullName evidence="6">Zn(2)-C6 fungal-type domain-containing protein</fullName>
    </recommendedName>
</protein>
<dbReference type="Pfam" id="PF11951">
    <property type="entry name" value="Fungal_trans_2"/>
    <property type="match status" value="1"/>
</dbReference>
<dbReference type="InterPro" id="IPR036864">
    <property type="entry name" value="Zn2-C6_fun-type_DNA-bd_sf"/>
</dbReference>
<gene>
    <name evidence="7" type="ORF">ASPWEDRAFT_55478</name>
</gene>
<dbReference type="OrthoDB" id="3525185at2759"/>
<feature type="compositionally biased region" description="Low complexity" evidence="5">
    <location>
        <begin position="50"/>
        <end position="66"/>
    </location>
</feature>
<dbReference type="CDD" id="cd00067">
    <property type="entry name" value="GAL4"/>
    <property type="match status" value="1"/>
</dbReference>